<dbReference type="InterPro" id="IPR036291">
    <property type="entry name" value="NAD(P)-bd_dom_sf"/>
</dbReference>
<dbReference type="PANTHER" id="PTHR24317">
    <property type="entry name" value="PEROXISOMAL TRANS-2-ENOYL-COA REDUCTASE"/>
    <property type="match status" value="1"/>
</dbReference>
<reference evidence="21 22" key="1">
    <citation type="journal article" date="2024" name="Science">
        <title>Giant polyketide synthase enzymes in the biosynthesis of giant marine polyether toxins.</title>
        <authorList>
            <person name="Fallon T.R."/>
            <person name="Shende V.V."/>
            <person name="Wierzbicki I.H."/>
            <person name="Pendleton A.L."/>
            <person name="Watervoot N.F."/>
            <person name="Auber R.P."/>
            <person name="Gonzalez D.J."/>
            <person name="Wisecaver J.H."/>
            <person name="Moore B.S."/>
        </authorList>
    </citation>
    <scope>NUCLEOTIDE SEQUENCE [LARGE SCALE GENOMIC DNA]</scope>
    <source>
        <strain evidence="21 22">12B1</strain>
    </source>
</reference>
<dbReference type="GO" id="GO:0005777">
    <property type="term" value="C:peroxisome"/>
    <property type="evidence" value="ECO:0007669"/>
    <property type="project" value="UniProtKB-SubCell"/>
</dbReference>
<dbReference type="GO" id="GO:0033306">
    <property type="term" value="P:phytol metabolic process"/>
    <property type="evidence" value="ECO:0007669"/>
    <property type="project" value="TreeGrafter"/>
</dbReference>
<evidence type="ECO:0000256" key="7">
    <source>
        <dbReference type="ARBA" id="ARBA00023002"/>
    </source>
</evidence>
<dbReference type="AlphaFoldDB" id="A0AB34JYG0"/>
<evidence type="ECO:0000256" key="20">
    <source>
        <dbReference type="ARBA" id="ARBA00049559"/>
    </source>
</evidence>
<comment type="catalytic activity">
    <reaction evidence="17">
        <text>(2E)-hexenoyl-CoA + NADPH + H(+) = hexanoyl-CoA + NADP(+)</text>
        <dbReference type="Rhea" id="RHEA:44956"/>
        <dbReference type="ChEBI" id="CHEBI:15378"/>
        <dbReference type="ChEBI" id="CHEBI:57783"/>
        <dbReference type="ChEBI" id="CHEBI:58349"/>
        <dbReference type="ChEBI" id="CHEBI:62077"/>
        <dbReference type="ChEBI" id="CHEBI:62620"/>
    </reaction>
    <physiologicalReaction direction="left-to-right" evidence="17">
        <dbReference type="Rhea" id="RHEA:44957"/>
    </physiologicalReaction>
</comment>
<evidence type="ECO:0000256" key="14">
    <source>
        <dbReference type="ARBA" id="ARBA00041063"/>
    </source>
</evidence>
<keyword evidence="4" id="KW-0597">Phosphoprotein</keyword>
<evidence type="ECO:0000256" key="19">
    <source>
        <dbReference type="ARBA" id="ARBA00049386"/>
    </source>
</evidence>
<evidence type="ECO:0000256" key="15">
    <source>
        <dbReference type="ARBA" id="ARBA00047570"/>
    </source>
</evidence>
<comment type="pathway">
    <text evidence="2">Lipid metabolism.</text>
</comment>
<keyword evidence="9" id="KW-0576">Peroxisome</keyword>
<dbReference type="PANTHER" id="PTHR24317:SF7">
    <property type="entry name" value="PEROXISOMAL TRANS-2-ENOYL-COA REDUCTASE"/>
    <property type="match status" value="1"/>
</dbReference>
<evidence type="ECO:0000256" key="1">
    <source>
        <dbReference type="ARBA" id="ARBA00004275"/>
    </source>
</evidence>
<evidence type="ECO:0000256" key="16">
    <source>
        <dbReference type="ARBA" id="ARBA00048686"/>
    </source>
</evidence>
<evidence type="ECO:0000256" key="11">
    <source>
        <dbReference type="ARBA" id="ARBA00037124"/>
    </source>
</evidence>
<gene>
    <name evidence="21" type="ORF">AB1Y20_014875</name>
</gene>
<organism evidence="21 22">
    <name type="scientific">Prymnesium parvum</name>
    <name type="common">Toxic golden alga</name>
    <dbReference type="NCBI Taxonomy" id="97485"/>
    <lineage>
        <taxon>Eukaryota</taxon>
        <taxon>Haptista</taxon>
        <taxon>Haptophyta</taxon>
        <taxon>Prymnesiophyceae</taxon>
        <taxon>Prymnesiales</taxon>
        <taxon>Prymnesiaceae</taxon>
        <taxon>Prymnesium</taxon>
    </lineage>
</organism>
<comment type="catalytic activity">
    <reaction evidence="18">
        <text>a (2E)-enoyl-CoA + NADPH + H(+) = a 2,3-saturated acyl-CoA + NADP(+)</text>
        <dbReference type="Rhea" id="RHEA:33763"/>
        <dbReference type="ChEBI" id="CHEBI:15378"/>
        <dbReference type="ChEBI" id="CHEBI:57783"/>
        <dbReference type="ChEBI" id="CHEBI:58349"/>
        <dbReference type="ChEBI" id="CHEBI:58856"/>
        <dbReference type="ChEBI" id="CHEBI:65111"/>
        <dbReference type="EC" id="1.3.1.38"/>
    </reaction>
    <physiologicalReaction direction="left-to-right" evidence="18">
        <dbReference type="Rhea" id="RHEA:33764"/>
    </physiologicalReaction>
</comment>
<evidence type="ECO:0000256" key="4">
    <source>
        <dbReference type="ARBA" id="ARBA00022553"/>
    </source>
</evidence>
<dbReference type="Pfam" id="PF13561">
    <property type="entry name" value="adh_short_C2"/>
    <property type="match status" value="1"/>
</dbReference>
<dbReference type="InterPro" id="IPR002347">
    <property type="entry name" value="SDR_fam"/>
</dbReference>
<dbReference type="EMBL" id="JBGBPQ010000003">
    <property type="protein sequence ID" value="KAL1526147.1"/>
    <property type="molecule type" value="Genomic_DNA"/>
</dbReference>
<sequence>MGWRSVFRSNLFEAKVAIVSGGGTGIGLAITRELLELGCHVVICSRDQRKLDAAIAGLAPPLRAKASGRACNVRDEAACMEFVEHVVREKGKVDFLVNCAGGQFVAPAESLSSKGFKAVVETNLVGTWHMCRAAFVKSMEAHGGAIVNITMVTENGIPKMAHSSAARAGVTNLSRTLATEWAPAGVRINCVAPGIIYTKSGFANYGPMGQVLMEAVAPAMPFKRLGTAEEVSAATVFLLSEGASYSSGSTVYVDGGTSLVGYPYPMADTGSVCNFPVYGDESELPPAAICRAKL</sequence>
<dbReference type="PRINTS" id="PR00080">
    <property type="entry name" value="SDRFAMILY"/>
</dbReference>
<evidence type="ECO:0000256" key="8">
    <source>
        <dbReference type="ARBA" id="ARBA00023098"/>
    </source>
</evidence>
<comment type="catalytic activity">
    <reaction evidence="19">
        <text>(2E)-decenoyl-CoA + NADPH + H(+) = decanoyl-CoA + NADP(+)</text>
        <dbReference type="Rhea" id="RHEA:44960"/>
        <dbReference type="ChEBI" id="CHEBI:15378"/>
        <dbReference type="ChEBI" id="CHEBI:57783"/>
        <dbReference type="ChEBI" id="CHEBI:58349"/>
        <dbReference type="ChEBI" id="CHEBI:61406"/>
        <dbReference type="ChEBI" id="CHEBI:61430"/>
    </reaction>
    <physiologicalReaction direction="left-to-right" evidence="19">
        <dbReference type="Rhea" id="RHEA:44961"/>
    </physiologicalReaction>
</comment>
<dbReference type="GO" id="GO:0006633">
    <property type="term" value="P:fatty acid biosynthetic process"/>
    <property type="evidence" value="ECO:0007669"/>
    <property type="project" value="UniProtKB-KW"/>
</dbReference>
<keyword evidence="7" id="KW-0560">Oxidoreductase</keyword>
<keyword evidence="10" id="KW-0275">Fatty acid biosynthesis</keyword>
<keyword evidence="3" id="KW-0444">Lipid biosynthesis</keyword>
<comment type="caution">
    <text evidence="21">The sequence shown here is derived from an EMBL/GenBank/DDBJ whole genome shotgun (WGS) entry which is preliminary data.</text>
</comment>
<keyword evidence="6" id="KW-0521">NADP</keyword>
<evidence type="ECO:0000313" key="22">
    <source>
        <dbReference type="Proteomes" id="UP001515480"/>
    </source>
</evidence>
<evidence type="ECO:0000256" key="10">
    <source>
        <dbReference type="ARBA" id="ARBA00023160"/>
    </source>
</evidence>
<keyword evidence="22" id="KW-1185">Reference proteome</keyword>
<evidence type="ECO:0000256" key="2">
    <source>
        <dbReference type="ARBA" id="ARBA00005189"/>
    </source>
</evidence>
<proteinExistence type="predicted"/>
<dbReference type="SUPFAM" id="SSF51735">
    <property type="entry name" value="NAD(P)-binding Rossmann-fold domains"/>
    <property type="match status" value="1"/>
</dbReference>
<dbReference type="FunFam" id="3.40.50.720:FF:000084">
    <property type="entry name" value="Short-chain dehydrogenase reductase"/>
    <property type="match status" value="1"/>
</dbReference>
<evidence type="ECO:0000256" key="5">
    <source>
        <dbReference type="ARBA" id="ARBA00022832"/>
    </source>
</evidence>
<comment type="catalytic activity">
    <reaction evidence="15">
        <text>(2E)-dodecenoyl-CoA + NADPH + H(+) = dodecanoyl-CoA + NADP(+)</text>
        <dbReference type="Rhea" id="RHEA:44964"/>
        <dbReference type="ChEBI" id="CHEBI:15378"/>
        <dbReference type="ChEBI" id="CHEBI:57330"/>
        <dbReference type="ChEBI" id="CHEBI:57375"/>
        <dbReference type="ChEBI" id="CHEBI:57783"/>
        <dbReference type="ChEBI" id="CHEBI:58349"/>
    </reaction>
    <physiologicalReaction direction="left-to-right" evidence="15">
        <dbReference type="Rhea" id="RHEA:44965"/>
    </physiologicalReaction>
</comment>
<evidence type="ECO:0000256" key="12">
    <source>
        <dbReference type="ARBA" id="ARBA00038622"/>
    </source>
</evidence>
<comment type="subunit">
    <text evidence="12">Interacts with PEX5, probably required to target it into peroxisomes.</text>
</comment>
<comment type="subcellular location">
    <subcellularLocation>
        <location evidence="1">Peroxisome</location>
    </subcellularLocation>
</comment>
<dbReference type="PRINTS" id="PR00081">
    <property type="entry name" value="GDHRDH"/>
</dbReference>
<dbReference type="GO" id="GO:0019166">
    <property type="term" value="F:trans-2-enoyl-CoA reductase (NADPH) activity"/>
    <property type="evidence" value="ECO:0007669"/>
    <property type="project" value="UniProtKB-EC"/>
</dbReference>
<keyword evidence="5" id="KW-0276">Fatty acid metabolism</keyword>
<comment type="function">
    <text evidence="11">Participates in chain elongation of fatty acids. Catalyzes the reduction of trans-2-enoyl-CoAs of varying chain lengths from 6:1 to 16:1, having maximum activity with 10:1 CoA. Has no 2,4-dienoyl-CoA reductase activity.</text>
</comment>
<keyword evidence="8" id="KW-0443">Lipid metabolism</keyword>
<comment type="catalytic activity">
    <reaction evidence="16">
        <text>(2E)-tetradecenoyl-CoA + NADPH + H(+) = tetradecanoyl-CoA + NADP(+)</text>
        <dbReference type="Rhea" id="RHEA:44968"/>
        <dbReference type="ChEBI" id="CHEBI:15378"/>
        <dbReference type="ChEBI" id="CHEBI:57385"/>
        <dbReference type="ChEBI" id="CHEBI:57783"/>
        <dbReference type="ChEBI" id="CHEBI:58349"/>
        <dbReference type="ChEBI" id="CHEBI:61405"/>
    </reaction>
    <physiologicalReaction direction="left-to-right" evidence="16">
        <dbReference type="Rhea" id="RHEA:44969"/>
    </physiologicalReaction>
</comment>
<name>A0AB34JYG0_PRYPA</name>
<dbReference type="EC" id="1.3.1.38" evidence="13"/>
<dbReference type="Proteomes" id="UP001515480">
    <property type="component" value="Unassembled WGS sequence"/>
</dbReference>
<evidence type="ECO:0000256" key="18">
    <source>
        <dbReference type="ARBA" id="ARBA00049251"/>
    </source>
</evidence>
<accession>A0AB34JYG0</accession>
<evidence type="ECO:0000256" key="6">
    <source>
        <dbReference type="ARBA" id="ARBA00022857"/>
    </source>
</evidence>
<evidence type="ECO:0000256" key="3">
    <source>
        <dbReference type="ARBA" id="ARBA00022516"/>
    </source>
</evidence>
<evidence type="ECO:0000256" key="17">
    <source>
        <dbReference type="ARBA" id="ARBA00049108"/>
    </source>
</evidence>
<protein>
    <recommendedName>
        <fullName evidence="14">Peroxisomal trans-2-enoyl-CoA reductase</fullName>
        <ecNumber evidence="13">1.3.1.38</ecNumber>
    </recommendedName>
</protein>
<comment type="catalytic activity">
    <reaction evidence="20">
        <text>(2E)-octenoyl-CoA + NADPH + H(+) = octanoyl-CoA + NADP(+)</text>
        <dbReference type="Rhea" id="RHEA:44952"/>
        <dbReference type="ChEBI" id="CHEBI:15378"/>
        <dbReference type="ChEBI" id="CHEBI:57386"/>
        <dbReference type="ChEBI" id="CHEBI:57783"/>
        <dbReference type="ChEBI" id="CHEBI:58349"/>
        <dbReference type="ChEBI" id="CHEBI:62242"/>
    </reaction>
    <physiologicalReaction direction="left-to-right" evidence="20">
        <dbReference type="Rhea" id="RHEA:44953"/>
    </physiologicalReaction>
</comment>
<dbReference type="InterPro" id="IPR052388">
    <property type="entry name" value="Peroxisomal_t2-enoyl-CoA_red"/>
</dbReference>
<evidence type="ECO:0000256" key="13">
    <source>
        <dbReference type="ARBA" id="ARBA00038849"/>
    </source>
</evidence>
<evidence type="ECO:0000313" key="21">
    <source>
        <dbReference type="EMBL" id="KAL1526147.1"/>
    </source>
</evidence>
<dbReference type="Gene3D" id="3.40.50.720">
    <property type="entry name" value="NAD(P)-binding Rossmann-like Domain"/>
    <property type="match status" value="1"/>
</dbReference>
<evidence type="ECO:0000256" key="9">
    <source>
        <dbReference type="ARBA" id="ARBA00023140"/>
    </source>
</evidence>